<protein>
    <submittedName>
        <fullName evidence="3">Uncharacterized protein</fullName>
    </submittedName>
</protein>
<keyword evidence="4" id="KW-1185">Reference proteome</keyword>
<reference evidence="4" key="1">
    <citation type="submission" date="2024-04" db="EMBL/GenBank/DDBJ databases">
        <title>Salinicola lusitanus LLJ914,a marine bacterium isolated from the Okinawa Trough.</title>
        <authorList>
            <person name="Li J."/>
        </authorList>
    </citation>
    <scope>NUCLEOTIDE SEQUENCE [LARGE SCALE GENOMIC DNA]</scope>
</reference>
<dbReference type="Proteomes" id="UP001460270">
    <property type="component" value="Unassembled WGS sequence"/>
</dbReference>
<comment type="caution">
    <text evidence="3">The sequence shown here is derived from an EMBL/GenBank/DDBJ whole genome shotgun (WGS) entry which is preliminary data.</text>
</comment>
<feature type="region of interest" description="Disordered" evidence="2">
    <location>
        <begin position="137"/>
        <end position="161"/>
    </location>
</feature>
<feature type="coiled-coil region" evidence="1">
    <location>
        <begin position="11"/>
        <end position="126"/>
    </location>
</feature>
<dbReference type="EMBL" id="JBBPFD010000008">
    <property type="protein sequence ID" value="KAK7915477.1"/>
    <property type="molecule type" value="Genomic_DNA"/>
</dbReference>
<evidence type="ECO:0000313" key="3">
    <source>
        <dbReference type="EMBL" id="KAK7915477.1"/>
    </source>
</evidence>
<evidence type="ECO:0000256" key="2">
    <source>
        <dbReference type="SAM" id="MobiDB-lite"/>
    </source>
</evidence>
<sequence length="161" mass="18906">MKDYVQVVEKNGELVSENQQLQCENAELKVTIDNYKRVTETQKDTLEKFKREKEKYEAEISQLKDDVADSQRLNSQLRIDLQETEDRCEQNLYEKNQLELKYKKNIQDLEEELRIQRGQYNMLLTTNALSQMKTVNLGKKSSKPVNAASSRDKSKKQSLKI</sequence>
<name>A0AAW0P1E7_9GOBI</name>
<dbReference type="AlphaFoldDB" id="A0AAW0P1E7"/>
<evidence type="ECO:0000256" key="1">
    <source>
        <dbReference type="SAM" id="Coils"/>
    </source>
</evidence>
<keyword evidence="1" id="KW-0175">Coiled coil</keyword>
<organism evidence="3 4">
    <name type="scientific">Mugilogobius chulae</name>
    <name type="common">yellowstripe goby</name>
    <dbReference type="NCBI Taxonomy" id="88201"/>
    <lineage>
        <taxon>Eukaryota</taxon>
        <taxon>Metazoa</taxon>
        <taxon>Chordata</taxon>
        <taxon>Craniata</taxon>
        <taxon>Vertebrata</taxon>
        <taxon>Euteleostomi</taxon>
        <taxon>Actinopterygii</taxon>
        <taxon>Neopterygii</taxon>
        <taxon>Teleostei</taxon>
        <taxon>Neoteleostei</taxon>
        <taxon>Acanthomorphata</taxon>
        <taxon>Gobiaria</taxon>
        <taxon>Gobiiformes</taxon>
        <taxon>Gobioidei</taxon>
        <taxon>Gobiidae</taxon>
        <taxon>Gobionellinae</taxon>
        <taxon>Mugilogobius</taxon>
    </lineage>
</organism>
<proteinExistence type="predicted"/>
<accession>A0AAW0P1E7</accession>
<evidence type="ECO:0000313" key="4">
    <source>
        <dbReference type="Proteomes" id="UP001460270"/>
    </source>
</evidence>
<gene>
    <name evidence="3" type="ORF">WMY93_011238</name>
</gene>